<dbReference type="SUPFAM" id="SSF88946">
    <property type="entry name" value="Sigma2 domain of RNA polymerase sigma factors"/>
    <property type="match status" value="1"/>
</dbReference>
<dbReference type="InterPro" id="IPR007627">
    <property type="entry name" value="RNA_pol_sigma70_r2"/>
</dbReference>
<dbReference type="Gene3D" id="1.10.1740.10">
    <property type="match status" value="1"/>
</dbReference>
<evidence type="ECO:0008006" key="9">
    <source>
        <dbReference type="Google" id="ProtNLM"/>
    </source>
</evidence>
<feature type="domain" description="RNA polymerase sigma-70 region 2" evidence="5">
    <location>
        <begin position="29"/>
        <end position="94"/>
    </location>
</feature>
<name>A0A172TET6_9BACL</name>
<accession>A0A172TET6</accession>
<dbReference type="GO" id="GO:0006352">
    <property type="term" value="P:DNA-templated transcription initiation"/>
    <property type="evidence" value="ECO:0007669"/>
    <property type="project" value="InterPro"/>
</dbReference>
<evidence type="ECO:0000256" key="1">
    <source>
        <dbReference type="ARBA" id="ARBA00010641"/>
    </source>
</evidence>
<dbReference type="Pfam" id="PF08281">
    <property type="entry name" value="Sigma70_r4_2"/>
    <property type="match status" value="1"/>
</dbReference>
<dbReference type="InterPro" id="IPR013249">
    <property type="entry name" value="RNA_pol_sigma70_r4_t2"/>
</dbReference>
<dbReference type="PATRIC" id="fig|1178515.4.peg.736"/>
<dbReference type="STRING" id="1178515.SY83_03710"/>
<evidence type="ECO:0000313" key="8">
    <source>
        <dbReference type="Proteomes" id="UP000076927"/>
    </source>
</evidence>
<dbReference type="InterPro" id="IPR036388">
    <property type="entry name" value="WH-like_DNA-bd_sf"/>
</dbReference>
<dbReference type="SUPFAM" id="SSF88659">
    <property type="entry name" value="Sigma3 and sigma4 domains of RNA polymerase sigma factors"/>
    <property type="match status" value="1"/>
</dbReference>
<dbReference type="NCBIfam" id="TIGR02937">
    <property type="entry name" value="sigma70-ECF"/>
    <property type="match status" value="1"/>
</dbReference>
<keyword evidence="2" id="KW-0805">Transcription regulation</keyword>
<organism evidence="7 8">
    <name type="scientific">Paenibacillus swuensis</name>
    <dbReference type="NCBI Taxonomy" id="1178515"/>
    <lineage>
        <taxon>Bacteria</taxon>
        <taxon>Bacillati</taxon>
        <taxon>Bacillota</taxon>
        <taxon>Bacilli</taxon>
        <taxon>Bacillales</taxon>
        <taxon>Paenibacillaceae</taxon>
        <taxon>Paenibacillus</taxon>
    </lineage>
</organism>
<dbReference type="Pfam" id="PF04542">
    <property type="entry name" value="Sigma70_r2"/>
    <property type="match status" value="1"/>
</dbReference>
<evidence type="ECO:0000256" key="4">
    <source>
        <dbReference type="ARBA" id="ARBA00023163"/>
    </source>
</evidence>
<keyword evidence="8" id="KW-1185">Reference proteome</keyword>
<protein>
    <recommendedName>
        <fullName evidence="9">RNA polymerase sigma factor</fullName>
    </recommendedName>
</protein>
<keyword evidence="4" id="KW-0804">Transcription</keyword>
<gene>
    <name evidence="7" type="ORF">SY83_03710</name>
</gene>
<dbReference type="AlphaFoldDB" id="A0A172TET6"/>
<comment type="similarity">
    <text evidence="1">Belongs to the sigma-70 factor family. ECF subfamily.</text>
</comment>
<sequence length="213" mass="24489">MGKGERAIEESKTIERVLAGDREAFRAIVDSYQAQVYRLVYSVLKHPKDAEDTAQEVFVKLYLSLPQYHGQGFKTWVSRLAVNHAIDVSRRRARSREELVEAPGELREALAQGPAAAAARRPAAAAVAASAAVMAGERPVEQAYALRERARDLERRIHEMPENYREVIQAYYIREQSYQEIAAEQGVEVKTVESKLYRARKWMREHWKEEDFR</sequence>
<evidence type="ECO:0000256" key="3">
    <source>
        <dbReference type="ARBA" id="ARBA00023082"/>
    </source>
</evidence>
<dbReference type="InterPro" id="IPR013325">
    <property type="entry name" value="RNA_pol_sigma_r2"/>
</dbReference>
<evidence type="ECO:0000313" key="7">
    <source>
        <dbReference type="EMBL" id="ANE45559.1"/>
    </source>
</evidence>
<dbReference type="Proteomes" id="UP000076927">
    <property type="component" value="Chromosome"/>
</dbReference>
<evidence type="ECO:0000259" key="5">
    <source>
        <dbReference type="Pfam" id="PF04542"/>
    </source>
</evidence>
<dbReference type="GO" id="GO:0003677">
    <property type="term" value="F:DNA binding"/>
    <property type="evidence" value="ECO:0007669"/>
    <property type="project" value="InterPro"/>
</dbReference>
<dbReference type="GO" id="GO:0016987">
    <property type="term" value="F:sigma factor activity"/>
    <property type="evidence" value="ECO:0007669"/>
    <property type="project" value="UniProtKB-KW"/>
</dbReference>
<dbReference type="PANTHER" id="PTHR43133">
    <property type="entry name" value="RNA POLYMERASE ECF-TYPE SIGMA FACTO"/>
    <property type="match status" value="1"/>
</dbReference>
<evidence type="ECO:0000256" key="2">
    <source>
        <dbReference type="ARBA" id="ARBA00023015"/>
    </source>
</evidence>
<dbReference type="InterPro" id="IPR013324">
    <property type="entry name" value="RNA_pol_sigma_r3/r4-like"/>
</dbReference>
<dbReference type="InterPro" id="IPR014284">
    <property type="entry name" value="RNA_pol_sigma-70_dom"/>
</dbReference>
<feature type="domain" description="RNA polymerase sigma factor 70 region 4 type 2" evidence="6">
    <location>
        <begin position="151"/>
        <end position="203"/>
    </location>
</feature>
<dbReference type="KEGG" id="pswu:SY83_03710"/>
<dbReference type="CDD" id="cd06171">
    <property type="entry name" value="Sigma70_r4"/>
    <property type="match status" value="1"/>
</dbReference>
<dbReference type="EMBL" id="CP011388">
    <property type="protein sequence ID" value="ANE45559.1"/>
    <property type="molecule type" value="Genomic_DNA"/>
</dbReference>
<reference evidence="7 8" key="1">
    <citation type="submission" date="2015-01" db="EMBL/GenBank/DDBJ databases">
        <title>Paenibacillus swuensis/DY6/whole genome sequencing.</title>
        <authorList>
            <person name="Kim M.K."/>
            <person name="Srinivasan S."/>
            <person name="Lee J.-J."/>
        </authorList>
    </citation>
    <scope>NUCLEOTIDE SEQUENCE [LARGE SCALE GENOMIC DNA]</scope>
    <source>
        <strain evidence="7 8">DY6</strain>
    </source>
</reference>
<keyword evidence="3" id="KW-0731">Sigma factor</keyword>
<proteinExistence type="inferred from homology"/>
<dbReference type="InterPro" id="IPR039425">
    <property type="entry name" value="RNA_pol_sigma-70-like"/>
</dbReference>
<dbReference type="Gene3D" id="1.10.10.10">
    <property type="entry name" value="Winged helix-like DNA-binding domain superfamily/Winged helix DNA-binding domain"/>
    <property type="match status" value="1"/>
</dbReference>
<dbReference type="PANTHER" id="PTHR43133:SF51">
    <property type="entry name" value="RNA POLYMERASE SIGMA FACTOR"/>
    <property type="match status" value="1"/>
</dbReference>
<evidence type="ECO:0000259" key="6">
    <source>
        <dbReference type="Pfam" id="PF08281"/>
    </source>
</evidence>